<reference evidence="1 2" key="1">
    <citation type="submission" date="2018-08" db="EMBL/GenBank/DDBJ databases">
        <title>Genomic Encyclopedia of Type Strains, Phase III (KMG-III): the genomes of soil and plant-associated and newly described type strains.</title>
        <authorList>
            <person name="Whitman W."/>
        </authorList>
    </citation>
    <scope>NUCLEOTIDE SEQUENCE [LARGE SCALE GENOMIC DNA]</scope>
    <source>
        <strain evidence="1 2">CGMCC 1.10966</strain>
    </source>
</reference>
<organism evidence="1 2">
    <name type="scientific">Paenibacillus taihuensis</name>
    <dbReference type="NCBI Taxonomy" id="1156355"/>
    <lineage>
        <taxon>Bacteria</taxon>
        <taxon>Bacillati</taxon>
        <taxon>Bacillota</taxon>
        <taxon>Bacilli</taxon>
        <taxon>Bacillales</taxon>
        <taxon>Paenibacillaceae</taxon>
        <taxon>Paenibacillus</taxon>
    </lineage>
</organism>
<dbReference type="OrthoDB" id="2604377at2"/>
<evidence type="ECO:0000313" key="1">
    <source>
        <dbReference type="EMBL" id="REE86481.1"/>
    </source>
</evidence>
<dbReference type="AlphaFoldDB" id="A0A3D9S849"/>
<dbReference type="EMBL" id="QTTN01000010">
    <property type="protein sequence ID" value="REE86481.1"/>
    <property type="molecule type" value="Genomic_DNA"/>
</dbReference>
<gene>
    <name evidence="1" type="ORF">A8990_11090</name>
</gene>
<accession>A0A3D9S849</accession>
<keyword evidence="2" id="KW-1185">Reference proteome</keyword>
<comment type="caution">
    <text evidence="1">The sequence shown here is derived from an EMBL/GenBank/DDBJ whole genome shotgun (WGS) entry which is preliminary data.</text>
</comment>
<dbReference type="RefSeq" id="WP_116189046.1">
    <property type="nucleotide sequence ID" value="NZ_QTTN01000010.1"/>
</dbReference>
<dbReference type="Proteomes" id="UP000256304">
    <property type="component" value="Unassembled WGS sequence"/>
</dbReference>
<proteinExistence type="predicted"/>
<sequence length="121" mass="13133">MASATTSAGKMTKGCEGCRRVPVRTVFTTGILRRNPGTNFALVDLVNLGKTIAREMKVEVFDWSSGLPVPLTLTPCNQAACLVSLAPGMSNFVFADVSNAQFKYEVRISRRTVNFSLNLCV</sequence>
<protein>
    <submittedName>
        <fullName evidence="1">Uncharacterized protein</fullName>
    </submittedName>
</protein>
<evidence type="ECO:0000313" key="2">
    <source>
        <dbReference type="Proteomes" id="UP000256304"/>
    </source>
</evidence>
<name>A0A3D9S849_9BACL</name>